<sequence length="407" mass="45084">MKKILILGVGAQGSTVAQRMDEEPNVSEIICADYDEKAVSELVGILKKGKGMKVDASDIESIKAAAEGVDLIVNGLPLQFGKNVLEAALAVKTNYQDFAATESIHKDWVEGIKIMYDEYGKRFKEIGKTAVIATGSAPGLICAAARRTMQYLDTCDTIYNIVYEGVEAKRFLPFWWSPVTALSDMGGIPNAFENGEMIQTEPFGRPIYRTYDYVGKEIRFVEHDHDEPVHMGLNAKEFFKGAKNIYFKYAGSGVTFAEPIYRAGLLSKVPEEIDGQQVIPFNVVLKHIPPAPKYRDEIKEIIEEGLVTDSGAMVVEAIGEKDGKKIKVETHVFAPGLIESFKRAGITSEMYLTGQGGALFTKMFVEDKFTQTGLISSDMLTFDQVDYYIKCAEKLDITLDTKVTELK</sequence>
<dbReference type="EMBL" id="JAOSHN010000010">
    <property type="protein sequence ID" value="MCU7380450.1"/>
    <property type="molecule type" value="Genomic_DNA"/>
</dbReference>
<dbReference type="Gene3D" id="3.30.360.10">
    <property type="entry name" value="Dihydrodipicolinate Reductase, domain 2"/>
    <property type="match status" value="1"/>
</dbReference>
<evidence type="ECO:0000259" key="1">
    <source>
        <dbReference type="Pfam" id="PF03435"/>
    </source>
</evidence>
<dbReference type="InterPro" id="IPR036291">
    <property type="entry name" value="NAD(P)-bd_dom_sf"/>
</dbReference>
<dbReference type="SUPFAM" id="SSF51735">
    <property type="entry name" value="NAD(P)-binding Rossmann-fold domains"/>
    <property type="match status" value="1"/>
</dbReference>
<accession>A0A9J6QYA8</accession>
<organism evidence="2 3">
    <name type="scientific">Hominibacterium faecale</name>
    <dbReference type="NCBI Taxonomy" id="2839743"/>
    <lineage>
        <taxon>Bacteria</taxon>
        <taxon>Bacillati</taxon>
        <taxon>Bacillota</taxon>
        <taxon>Clostridia</taxon>
        <taxon>Peptostreptococcales</taxon>
        <taxon>Anaerovoracaceae</taxon>
        <taxon>Hominibacterium</taxon>
    </lineage>
</organism>
<dbReference type="Gene3D" id="3.40.50.720">
    <property type="entry name" value="NAD(P)-binding Rossmann-like Domain"/>
    <property type="match status" value="1"/>
</dbReference>
<dbReference type="PANTHER" id="PTHR43796">
    <property type="entry name" value="CARBOXYNORSPERMIDINE SYNTHASE"/>
    <property type="match status" value="1"/>
</dbReference>
<dbReference type="PANTHER" id="PTHR43796:SF2">
    <property type="entry name" value="CARBOXYNORSPERMIDINE SYNTHASE"/>
    <property type="match status" value="1"/>
</dbReference>
<feature type="domain" description="Saccharopine dehydrogenase NADP binding" evidence="1">
    <location>
        <begin position="4"/>
        <end position="131"/>
    </location>
</feature>
<dbReference type="InterPro" id="IPR005097">
    <property type="entry name" value="Sacchrp_dh_NADP-bd"/>
</dbReference>
<comment type="caution">
    <text evidence="2">The sequence shown here is derived from an EMBL/GenBank/DDBJ whole genome shotgun (WGS) entry which is preliminary data.</text>
</comment>
<protein>
    <submittedName>
        <fullName evidence="2">Saccharopine dehydrogenase NADP-binding domain-containing protein</fullName>
    </submittedName>
</protein>
<dbReference type="Proteomes" id="UP001065549">
    <property type="component" value="Unassembled WGS sequence"/>
</dbReference>
<keyword evidence="3" id="KW-1185">Reference proteome</keyword>
<dbReference type="Pfam" id="PF03435">
    <property type="entry name" value="Sacchrp_dh_NADP"/>
    <property type="match status" value="1"/>
</dbReference>
<gene>
    <name evidence="2" type="ORF">OBO34_19240</name>
</gene>
<evidence type="ECO:0000313" key="3">
    <source>
        <dbReference type="Proteomes" id="UP001065549"/>
    </source>
</evidence>
<dbReference type="RefSeq" id="WP_253019346.1">
    <property type="nucleotide sequence ID" value="NZ_JAOSHN010000010.1"/>
</dbReference>
<evidence type="ECO:0000313" key="2">
    <source>
        <dbReference type="EMBL" id="MCU7380450.1"/>
    </source>
</evidence>
<name>A0A9J6QYA8_9FIRM</name>
<proteinExistence type="predicted"/>
<dbReference type="AlphaFoldDB" id="A0A9J6QYA8"/>
<reference evidence="2" key="1">
    <citation type="submission" date="2022-09" db="EMBL/GenBank/DDBJ databases">
        <title>Culturomic study of gut microbiota in children with autism spectrum disorder.</title>
        <authorList>
            <person name="Efimov B.A."/>
            <person name="Chaplin A.V."/>
            <person name="Sokolova S.R."/>
            <person name="Pikina A.P."/>
            <person name="Korzhanova M."/>
            <person name="Belova V."/>
            <person name="Korostin D."/>
        </authorList>
    </citation>
    <scope>NUCLEOTIDE SEQUENCE</scope>
    <source>
        <strain evidence="2">ASD5510</strain>
    </source>
</reference>